<evidence type="ECO:0000313" key="2">
    <source>
        <dbReference type="Proteomes" id="UP001231649"/>
    </source>
</evidence>
<keyword evidence="2" id="KW-1185">Reference proteome</keyword>
<evidence type="ECO:0000313" key="1">
    <source>
        <dbReference type="EMBL" id="KAJ8720605.1"/>
    </source>
</evidence>
<comment type="caution">
    <text evidence="1">The sequence shown here is derived from an EMBL/GenBank/DDBJ whole genome shotgun (WGS) entry which is preliminary data.</text>
</comment>
<proteinExistence type="predicted"/>
<gene>
    <name evidence="1" type="ORF">PYW08_006070</name>
</gene>
<reference evidence="1" key="1">
    <citation type="submission" date="2023-03" db="EMBL/GenBank/DDBJ databases">
        <title>Chromosome-level genomes of two armyworms, Mythimna separata and Mythimna loreyi, provide insights into the biosynthesis and reception of sex pheromones.</title>
        <authorList>
            <person name="Zhao H."/>
        </authorList>
    </citation>
    <scope>NUCLEOTIDE SEQUENCE</scope>
    <source>
        <strain evidence="1">BeijingLab</strain>
    </source>
</reference>
<dbReference type="EMBL" id="CM056795">
    <property type="protein sequence ID" value="KAJ8720605.1"/>
    <property type="molecule type" value="Genomic_DNA"/>
</dbReference>
<name>A0ACC2QM30_9NEOP</name>
<organism evidence="1 2">
    <name type="scientific">Mythimna loreyi</name>
    <dbReference type="NCBI Taxonomy" id="667449"/>
    <lineage>
        <taxon>Eukaryota</taxon>
        <taxon>Metazoa</taxon>
        <taxon>Ecdysozoa</taxon>
        <taxon>Arthropoda</taxon>
        <taxon>Hexapoda</taxon>
        <taxon>Insecta</taxon>
        <taxon>Pterygota</taxon>
        <taxon>Neoptera</taxon>
        <taxon>Endopterygota</taxon>
        <taxon>Lepidoptera</taxon>
        <taxon>Glossata</taxon>
        <taxon>Ditrysia</taxon>
        <taxon>Noctuoidea</taxon>
        <taxon>Noctuidae</taxon>
        <taxon>Noctuinae</taxon>
        <taxon>Hadenini</taxon>
        <taxon>Mythimna</taxon>
    </lineage>
</organism>
<sequence length="128" mass="14911">MQSESSSSIRNLIGVTNKNLRALLTLGQDAEFSLQDTLIIHIMSEKLDDLTRRQWEEHRNNFNNPPSLDSFVNFLSNRADYSNKDQQLEPNQYKKKRRRGRRGPQAVQRTAALDTGFHGHRRDGRYLI</sequence>
<accession>A0ACC2QM30</accession>
<protein>
    <submittedName>
        <fullName evidence="1">Uncharacterized protein</fullName>
    </submittedName>
</protein>
<dbReference type="Proteomes" id="UP001231649">
    <property type="component" value="Chromosome 19"/>
</dbReference>